<evidence type="ECO:0000256" key="2">
    <source>
        <dbReference type="ARBA" id="ARBA00022679"/>
    </source>
</evidence>
<keyword evidence="2" id="KW-0808">Transferase</keyword>
<organism evidence="3">
    <name type="scientific">Candidatus Tisiphia endosymbiont of Sergentomyia squamirostris</name>
    <dbReference type="NCBI Taxonomy" id="3113639"/>
    <lineage>
        <taxon>Bacteria</taxon>
        <taxon>Pseudomonadati</taxon>
        <taxon>Pseudomonadota</taxon>
        <taxon>Alphaproteobacteria</taxon>
        <taxon>Rickettsiales</taxon>
        <taxon>Rickettsiaceae</taxon>
        <taxon>Rickettsieae</taxon>
        <taxon>Candidatus Tisiphia</taxon>
    </lineage>
</organism>
<dbReference type="SUPFAM" id="SSF53335">
    <property type="entry name" value="S-adenosyl-L-methionine-dependent methyltransferases"/>
    <property type="match status" value="1"/>
</dbReference>
<dbReference type="InterPro" id="IPR003788">
    <property type="entry name" value="NDUFAF7"/>
</dbReference>
<dbReference type="AlphaFoldDB" id="A0AAT9G766"/>
<dbReference type="Gene3D" id="3.40.50.12710">
    <property type="match status" value="1"/>
</dbReference>
<dbReference type="GO" id="GO:0035243">
    <property type="term" value="F:protein-arginine omega-N symmetric methyltransferase activity"/>
    <property type="evidence" value="ECO:0007669"/>
    <property type="project" value="TreeGrafter"/>
</dbReference>
<keyword evidence="1 3" id="KW-0489">Methyltransferase</keyword>
<accession>A0AAT9G766</accession>
<dbReference type="PANTHER" id="PTHR12049:SF7">
    <property type="entry name" value="PROTEIN ARGININE METHYLTRANSFERASE NDUFAF7, MITOCHONDRIAL"/>
    <property type="match status" value="1"/>
</dbReference>
<dbReference type="PANTHER" id="PTHR12049">
    <property type="entry name" value="PROTEIN ARGININE METHYLTRANSFERASE NDUFAF7, MITOCHONDRIAL"/>
    <property type="match status" value="1"/>
</dbReference>
<proteinExistence type="predicted"/>
<dbReference type="InterPro" id="IPR029063">
    <property type="entry name" value="SAM-dependent_MTases_sf"/>
</dbReference>
<dbReference type="EMBL" id="AP029170">
    <property type="protein sequence ID" value="BFD45650.1"/>
    <property type="molecule type" value="Genomic_DNA"/>
</dbReference>
<dbReference type="InterPro" id="IPR038375">
    <property type="entry name" value="NDUFAF7_sf"/>
</dbReference>
<protein>
    <submittedName>
        <fullName evidence="3">Class I SAM-dependent methyltransferase</fullName>
    </submittedName>
</protein>
<evidence type="ECO:0000313" key="3">
    <source>
        <dbReference type="EMBL" id="BFD45650.1"/>
    </source>
</evidence>
<reference evidence="3" key="1">
    <citation type="submission" date="2024-01" db="EMBL/GenBank/DDBJ databases">
        <title>Sequencing the genomes of a sandfly, Sergentomyia squamirostris, and its two endosymbionts.</title>
        <authorList>
            <person name="Itokawa K."/>
            <person name="Sanjoba C."/>
        </authorList>
    </citation>
    <scope>NUCLEOTIDE SEQUENCE</scope>
    <source>
        <strain evidence="3">RiSSQ</strain>
    </source>
</reference>
<dbReference type="Pfam" id="PF02636">
    <property type="entry name" value="Methyltransf_28"/>
    <property type="match status" value="1"/>
</dbReference>
<evidence type="ECO:0000256" key="1">
    <source>
        <dbReference type="ARBA" id="ARBA00022603"/>
    </source>
</evidence>
<name>A0AAT9G766_9RICK</name>
<sequence>MPIDSKIRKLIEQNGSIKLDEMMLQVTSVSPSSYYQKQNKLGCLGDFTTAPEISQLFGEMIALWAIDQWYKMGCPLKTNLVELGPGQGVLMRDLLNVAKLVPEFYQSLSIELIDINPHFIKKQQANLKMAGLPIKHHTAVQYISKIPSIIIANEFFDAMPIKQYVKTKELWYESTLIIDPADGKIKFDKIEVSKELQRYLLQEHLNAHDGAVIEESPKSLEIIKFISKHIMKFGGASLVIDYGYDIDPIKRTRNQYNPTLQAIKNHKYYPLLETLGEADLSAHVDFYALKTVGKNIGVNVHGSITQRDFLIGHGILLRSKLLQNKLPTIEANIIEKQIDRLIAPNKMGLLFKVLYLVQ</sequence>
<dbReference type="GO" id="GO:0032259">
    <property type="term" value="P:methylation"/>
    <property type="evidence" value="ECO:0007669"/>
    <property type="project" value="UniProtKB-KW"/>
</dbReference>
<gene>
    <name evidence="3" type="ORF">DMENIID0002_02960</name>
</gene>